<dbReference type="Pfam" id="PF18052">
    <property type="entry name" value="Rx_N"/>
    <property type="match status" value="1"/>
</dbReference>
<feature type="coiled-coil region" evidence="7">
    <location>
        <begin position="169"/>
        <end position="196"/>
    </location>
</feature>
<evidence type="ECO:0000256" key="2">
    <source>
        <dbReference type="ARBA" id="ARBA00022614"/>
    </source>
</evidence>
<dbReference type="InterPro" id="IPR038005">
    <property type="entry name" value="RX-like_CC"/>
</dbReference>
<dbReference type="GO" id="GO:0009626">
    <property type="term" value="P:plant-type hypersensitive response"/>
    <property type="evidence" value="ECO:0007669"/>
    <property type="project" value="UniProtKB-ARBA"/>
</dbReference>
<feature type="non-terminal residue" evidence="9">
    <location>
        <position position="1"/>
    </location>
</feature>
<dbReference type="Proteomes" id="UP001341281">
    <property type="component" value="Chromosome 04"/>
</dbReference>
<dbReference type="InterPro" id="IPR027417">
    <property type="entry name" value="P-loop_NTPase"/>
</dbReference>
<keyword evidence="3" id="KW-0677">Repeat</keyword>
<organism evidence="9 10">
    <name type="scientific">Paspalum notatum var. saurae</name>
    <dbReference type="NCBI Taxonomy" id="547442"/>
    <lineage>
        <taxon>Eukaryota</taxon>
        <taxon>Viridiplantae</taxon>
        <taxon>Streptophyta</taxon>
        <taxon>Embryophyta</taxon>
        <taxon>Tracheophyta</taxon>
        <taxon>Spermatophyta</taxon>
        <taxon>Magnoliopsida</taxon>
        <taxon>Liliopsida</taxon>
        <taxon>Poales</taxon>
        <taxon>Poaceae</taxon>
        <taxon>PACMAD clade</taxon>
        <taxon>Panicoideae</taxon>
        <taxon>Andropogonodae</taxon>
        <taxon>Paspaleae</taxon>
        <taxon>Paspalinae</taxon>
        <taxon>Paspalum</taxon>
    </lineage>
</organism>
<dbReference type="Gene3D" id="3.80.10.10">
    <property type="entry name" value="Ribonuclease Inhibitor"/>
    <property type="match status" value="1"/>
</dbReference>
<sequence length="860" mass="94687">LAYRKILRAPRPDTIGSQLVAKTCELCKSTPILPTPVSANPDREQINQAGEMDIVVGALSGMVDALPGKLGELLEQEYALLSGVRGDVRFLQDELGSMNAAIRYCESLDHHDTQTTGWIGRVREVAYDIEDWVDLFSVRVDGGEGAQSASGFRAWVRGLVGKAMALPARHAIASELQDLKERVVEISEQRKRYNLGNMAVTTAHPPLDPRLSAFFVDPEDIVGFDGKVEDVSKLVIDTGGTTELKVISIVGMAGSGKTTLANAVYRRLQADDTFQLSAFVSIGPKLNMVSNTVKDMLTKLGDRHRGGEDISQLINRVREILQEKRYLIVVDDLWSSEQWRTIHCCFPDNSLGSRIITTARNGALPIDYCSRFTTSVHKMGLLDDADAKKLFLRKAFSNSNDCPKHLEAVFTQVMTKCGGLPLAVTSVAAKLSLKQSRDEWERLGLNLLCSSDTDGLKQILNLSYNDLQPHLRTCLLYLSIFPENSDVDTVRLVRRWIAEGFIAEAGGGSTQDTAISYLNELIRRNLVEPLDLNLDGIPRGCRVHPVIHDFIVWKSMEDNFATLMDAQQQHVPNNTVRRLSLNNRKQNQPTAANESTDLSHARSITVFGHASAMPRLTDLKVVRVLDLEGCNGLVCLDGLCKLVLLRYLSLKGTDVSELPPTIGDLRCLETLDVRSTKVKELPLSTIRLEKLMHLLAGSAKLPSSVAKMMALQTLSCAGTTNSKSPGNIVEEFSKHDKLRELELYYDATEVPGNENHIMFTSDSFRNVKRLSIQCCSASVTFEPGVLPKIQVLELRFEKGCADTSRGVSGIEHLSSLRHVVLEFKVNDAGATATVDAVRNAAQGVLPSHQCITIKVAGNSY</sequence>
<dbReference type="GO" id="GO:0042742">
    <property type="term" value="P:defense response to bacterium"/>
    <property type="evidence" value="ECO:0007669"/>
    <property type="project" value="UniProtKB-ARBA"/>
</dbReference>
<dbReference type="InterPro" id="IPR002182">
    <property type="entry name" value="NB-ARC"/>
</dbReference>
<keyword evidence="10" id="KW-1185">Reference proteome</keyword>
<dbReference type="SMART" id="SM00382">
    <property type="entry name" value="AAA"/>
    <property type="match status" value="1"/>
</dbReference>
<dbReference type="SUPFAM" id="SSF52058">
    <property type="entry name" value="L domain-like"/>
    <property type="match status" value="1"/>
</dbReference>
<keyword evidence="5" id="KW-0611">Plant defense</keyword>
<evidence type="ECO:0000256" key="4">
    <source>
        <dbReference type="ARBA" id="ARBA00022741"/>
    </source>
</evidence>
<evidence type="ECO:0000256" key="1">
    <source>
        <dbReference type="ARBA" id="ARBA00008894"/>
    </source>
</evidence>
<dbReference type="CDD" id="cd14798">
    <property type="entry name" value="RX-CC_like"/>
    <property type="match status" value="1"/>
</dbReference>
<dbReference type="Gene3D" id="1.20.5.4130">
    <property type="match status" value="1"/>
</dbReference>
<dbReference type="Pfam" id="PF00931">
    <property type="entry name" value="NB-ARC"/>
    <property type="match status" value="1"/>
</dbReference>
<dbReference type="EMBL" id="CP144748">
    <property type="protein sequence ID" value="WVZ71263.1"/>
    <property type="molecule type" value="Genomic_DNA"/>
</dbReference>
<dbReference type="InterPro" id="IPR032675">
    <property type="entry name" value="LRR_dom_sf"/>
</dbReference>
<dbReference type="InterPro" id="IPR042197">
    <property type="entry name" value="Apaf_helical"/>
</dbReference>
<evidence type="ECO:0000256" key="5">
    <source>
        <dbReference type="ARBA" id="ARBA00022821"/>
    </source>
</evidence>
<reference evidence="9 10" key="1">
    <citation type="submission" date="2024-02" db="EMBL/GenBank/DDBJ databases">
        <title>High-quality chromosome-scale genome assembly of Pensacola bahiagrass (Paspalum notatum Flugge var. saurae).</title>
        <authorList>
            <person name="Vega J.M."/>
            <person name="Podio M."/>
            <person name="Orjuela J."/>
            <person name="Siena L.A."/>
            <person name="Pessino S.C."/>
            <person name="Combes M.C."/>
            <person name="Mariac C."/>
            <person name="Albertini E."/>
            <person name="Pupilli F."/>
            <person name="Ortiz J.P.A."/>
            <person name="Leblanc O."/>
        </authorList>
    </citation>
    <scope>NUCLEOTIDE SEQUENCE [LARGE SCALE GENOMIC DNA]</scope>
    <source>
        <strain evidence="9">R1</strain>
        <tissue evidence="9">Leaf</tissue>
    </source>
</reference>
<evidence type="ECO:0000313" key="10">
    <source>
        <dbReference type="Proteomes" id="UP001341281"/>
    </source>
</evidence>
<dbReference type="InterPro" id="IPR003593">
    <property type="entry name" value="AAA+_ATPase"/>
</dbReference>
<dbReference type="Pfam" id="PF23598">
    <property type="entry name" value="LRR_14"/>
    <property type="match status" value="1"/>
</dbReference>
<dbReference type="GO" id="GO:0002758">
    <property type="term" value="P:innate immune response-activating signaling pathway"/>
    <property type="evidence" value="ECO:0007669"/>
    <property type="project" value="UniProtKB-ARBA"/>
</dbReference>
<keyword evidence="6 7" id="KW-0175">Coiled coil</keyword>
<dbReference type="PANTHER" id="PTHR23155:SF1235">
    <property type="entry name" value="OS01G0335700 PROTEIN"/>
    <property type="match status" value="1"/>
</dbReference>
<dbReference type="InterPro" id="IPR036388">
    <property type="entry name" value="WH-like_DNA-bd_sf"/>
</dbReference>
<dbReference type="InterPro" id="IPR055414">
    <property type="entry name" value="LRR_R13L4/SHOC2-like"/>
</dbReference>
<evidence type="ECO:0000256" key="3">
    <source>
        <dbReference type="ARBA" id="ARBA00022737"/>
    </source>
</evidence>
<dbReference type="PRINTS" id="PR00364">
    <property type="entry name" value="DISEASERSIST"/>
</dbReference>
<dbReference type="GO" id="GO:0043531">
    <property type="term" value="F:ADP binding"/>
    <property type="evidence" value="ECO:0007669"/>
    <property type="project" value="InterPro"/>
</dbReference>
<accession>A0AAQ3WR38</accession>
<evidence type="ECO:0000256" key="6">
    <source>
        <dbReference type="ARBA" id="ARBA00023054"/>
    </source>
</evidence>
<dbReference type="InterPro" id="IPR041118">
    <property type="entry name" value="Rx_N"/>
</dbReference>
<dbReference type="Gene3D" id="3.40.50.300">
    <property type="entry name" value="P-loop containing nucleotide triphosphate hydrolases"/>
    <property type="match status" value="1"/>
</dbReference>
<comment type="similarity">
    <text evidence="1">Belongs to the disease resistance NB-LRR family.</text>
</comment>
<gene>
    <name evidence="9" type="ORF">U9M48_019871</name>
</gene>
<keyword evidence="4" id="KW-0547">Nucleotide-binding</keyword>
<dbReference type="PANTHER" id="PTHR23155">
    <property type="entry name" value="DISEASE RESISTANCE PROTEIN RP"/>
    <property type="match status" value="1"/>
</dbReference>
<evidence type="ECO:0000313" key="9">
    <source>
        <dbReference type="EMBL" id="WVZ71263.1"/>
    </source>
</evidence>
<dbReference type="FunFam" id="1.10.10.10:FF:000322">
    <property type="entry name" value="Probable disease resistance protein At1g63360"/>
    <property type="match status" value="1"/>
</dbReference>
<dbReference type="AlphaFoldDB" id="A0AAQ3WR38"/>
<evidence type="ECO:0000259" key="8">
    <source>
        <dbReference type="SMART" id="SM00382"/>
    </source>
</evidence>
<dbReference type="Gene3D" id="1.10.8.430">
    <property type="entry name" value="Helical domain of apoptotic protease-activating factors"/>
    <property type="match status" value="1"/>
</dbReference>
<evidence type="ECO:0000256" key="7">
    <source>
        <dbReference type="SAM" id="Coils"/>
    </source>
</evidence>
<dbReference type="SUPFAM" id="SSF52540">
    <property type="entry name" value="P-loop containing nucleoside triphosphate hydrolases"/>
    <property type="match status" value="1"/>
</dbReference>
<dbReference type="InterPro" id="IPR058922">
    <property type="entry name" value="WHD_DRP"/>
</dbReference>
<dbReference type="InterPro" id="IPR044974">
    <property type="entry name" value="Disease_R_plants"/>
</dbReference>
<protein>
    <recommendedName>
        <fullName evidence="8">AAA+ ATPase domain-containing protein</fullName>
    </recommendedName>
</protein>
<feature type="domain" description="AAA+ ATPase" evidence="8">
    <location>
        <begin position="243"/>
        <end position="380"/>
    </location>
</feature>
<dbReference type="Gene3D" id="1.10.10.10">
    <property type="entry name" value="Winged helix-like DNA-binding domain superfamily/Winged helix DNA-binding domain"/>
    <property type="match status" value="1"/>
</dbReference>
<proteinExistence type="inferred from homology"/>
<keyword evidence="2" id="KW-0433">Leucine-rich repeat</keyword>
<dbReference type="Pfam" id="PF23559">
    <property type="entry name" value="WHD_DRP"/>
    <property type="match status" value="1"/>
</dbReference>
<name>A0AAQ3WR38_PASNO</name>